<comment type="caution">
    <text evidence="2">The sequence shown here is derived from an EMBL/GenBank/DDBJ whole genome shotgun (WGS) entry which is preliminary data.</text>
</comment>
<protein>
    <submittedName>
        <fullName evidence="2">Uncharacterized protein</fullName>
    </submittedName>
</protein>
<organism evidence="2 3">
    <name type="scientific">Pleuronectes platessa</name>
    <name type="common">European plaice</name>
    <dbReference type="NCBI Taxonomy" id="8262"/>
    <lineage>
        <taxon>Eukaryota</taxon>
        <taxon>Metazoa</taxon>
        <taxon>Chordata</taxon>
        <taxon>Craniata</taxon>
        <taxon>Vertebrata</taxon>
        <taxon>Euteleostomi</taxon>
        <taxon>Actinopterygii</taxon>
        <taxon>Neopterygii</taxon>
        <taxon>Teleostei</taxon>
        <taxon>Neoteleostei</taxon>
        <taxon>Acanthomorphata</taxon>
        <taxon>Carangaria</taxon>
        <taxon>Pleuronectiformes</taxon>
        <taxon>Pleuronectoidei</taxon>
        <taxon>Pleuronectidae</taxon>
        <taxon>Pleuronectes</taxon>
    </lineage>
</organism>
<feature type="region of interest" description="Disordered" evidence="1">
    <location>
        <begin position="1"/>
        <end position="25"/>
    </location>
</feature>
<name>A0A9N7Y4P2_PLEPL</name>
<gene>
    <name evidence="2" type="ORF">PLEPLA_LOCUS435</name>
</gene>
<dbReference type="AlphaFoldDB" id="A0A9N7Y4P2"/>
<proteinExistence type="predicted"/>
<dbReference type="Proteomes" id="UP001153269">
    <property type="component" value="Unassembled WGS sequence"/>
</dbReference>
<evidence type="ECO:0000256" key="1">
    <source>
        <dbReference type="SAM" id="MobiDB-lite"/>
    </source>
</evidence>
<reference evidence="2" key="1">
    <citation type="submission" date="2020-03" db="EMBL/GenBank/DDBJ databases">
        <authorList>
            <person name="Weist P."/>
        </authorList>
    </citation>
    <scope>NUCLEOTIDE SEQUENCE</scope>
</reference>
<evidence type="ECO:0000313" key="2">
    <source>
        <dbReference type="EMBL" id="CAB1412741.1"/>
    </source>
</evidence>
<evidence type="ECO:0000313" key="3">
    <source>
        <dbReference type="Proteomes" id="UP001153269"/>
    </source>
</evidence>
<sequence length="51" mass="6112">MEEQMSRVQREKNDVQSRMEEDQEDLNELMKKHKAAVSQVCFSPLSHFHIH</sequence>
<feature type="compositionally biased region" description="Basic and acidic residues" evidence="1">
    <location>
        <begin position="1"/>
        <end position="20"/>
    </location>
</feature>
<dbReference type="EMBL" id="CADEAL010000017">
    <property type="protein sequence ID" value="CAB1412741.1"/>
    <property type="molecule type" value="Genomic_DNA"/>
</dbReference>
<keyword evidence="3" id="KW-1185">Reference proteome</keyword>
<accession>A0A9N7Y4P2</accession>